<dbReference type="AlphaFoldDB" id="A0A757C4B4"/>
<protein>
    <submittedName>
        <fullName evidence="1">M14 family metallocarboxypeptidase</fullName>
    </submittedName>
</protein>
<gene>
    <name evidence="1" type="ORF">G8S59_003245</name>
</gene>
<keyword evidence="1" id="KW-0378">Hydrolase</keyword>
<organism evidence="1">
    <name type="scientific">Salmonella enterica</name>
    <name type="common">Salmonella choleraesuis</name>
    <dbReference type="NCBI Taxonomy" id="28901"/>
    <lineage>
        <taxon>Bacteria</taxon>
        <taxon>Pseudomonadati</taxon>
        <taxon>Pseudomonadota</taxon>
        <taxon>Gammaproteobacteria</taxon>
        <taxon>Enterobacterales</taxon>
        <taxon>Enterobacteriaceae</taxon>
        <taxon>Salmonella</taxon>
    </lineage>
</organism>
<proteinExistence type="predicted"/>
<dbReference type="GO" id="GO:0004180">
    <property type="term" value="F:carboxypeptidase activity"/>
    <property type="evidence" value="ECO:0007669"/>
    <property type="project" value="UniProtKB-KW"/>
</dbReference>
<accession>A0A757C4B4</accession>
<keyword evidence="1" id="KW-0121">Carboxypeptidase</keyword>
<reference evidence="1" key="1">
    <citation type="journal article" date="2018" name="Genome Biol.">
        <title>SKESA: strategic k-mer extension for scrupulous assemblies.</title>
        <authorList>
            <person name="Souvorov A."/>
            <person name="Agarwala R."/>
            <person name="Lipman D.J."/>
        </authorList>
    </citation>
    <scope>NUCLEOTIDE SEQUENCE</scope>
    <source>
        <strain evidence="1">MA.CK_97/00011857</strain>
    </source>
</reference>
<name>A0A757C4B4_SALER</name>
<evidence type="ECO:0000313" key="1">
    <source>
        <dbReference type="EMBL" id="HAG0389997.1"/>
    </source>
</evidence>
<dbReference type="Gene3D" id="3.40.630.10">
    <property type="entry name" value="Zn peptidases"/>
    <property type="match status" value="1"/>
</dbReference>
<dbReference type="EMBL" id="DAAXCJ010000007">
    <property type="protein sequence ID" value="HAG0389997.1"/>
    <property type="molecule type" value="Genomic_DNA"/>
</dbReference>
<sequence>MIKQYAYPIGKPGQPWAEPELQQWRKCQTRFRSYQNDVLDALEIIRSVYDVIQYGELNYDGEIYPLMAVKSKVWDDTLPVVLITGGVSEWKPEKVLFLLLPAPA</sequence>
<keyword evidence="1" id="KW-0645">Protease</keyword>
<reference evidence="1" key="2">
    <citation type="submission" date="2020-02" db="EMBL/GenBank/DDBJ databases">
        <authorList>
            <consortium name="NCBI Pathogen Detection Project"/>
        </authorList>
    </citation>
    <scope>NUCLEOTIDE SEQUENCE</scope>
    <source>
        <strain evidence="1">MA.CK_97/00011857</strain>
    </source>
</reference>
<comment type="caution">
    <text evidence="1">The sequence shown here is derived from an EMBL/GenBank/DDBJ whole genome shotgun (WGS) entry which is preliminary data.</text>
</comment>